<organism evidence="1 2">
    <name type="scientific">Spirosoma profusum</name>
    <dbReference type="NCBI Taxonomy" id="2771354"/>
    <lineage>
        <taxon>Bacteria</taxon>
        <taxon>Pseudomonadati</taxon>
        <taxon>Bacteroidota</taxon>
        <taxon>Cytophagia</taxon>
        <taxon>Cytophagales</taxon>
        <taxon>Cytophagaceae</taxon>
        <taxon>Spirosoma</taxon>
    </lineage>
</organism>
<comment type="caution">
    <text evidence="1">The sequence shown here is derived from an EMBL/GenBank/DDBJ whole genome shotgun (WGS) entry which is preliminary data.</text>
</comment>
<gene>
    <name evidence="1" type="ORF">IC229_01395</name>
</gene>
<proteinExistence type="predicted"/>
<dbReference type="Proteomes" id="UP000598820">
    <property type="component" value="Unassembled WGS sequence"/>
</dbReference>
<evidence type="ECO:0000313" key="1">
    <source>
        <dbReference type="EMBL" id="MBD2699271.1"/>
    </source>
</evidence>
<dbReference type="EMBL" id="JACWZY010000001">
    <property type="protein sequence ID" value="MBD2699271.1"/>
    <property type="molecule type" value="Genomic_DNA"/>
</dbReference>
<accession>A0A926XTV3</accession>
<reference evidence="1" key="1">
    <citation type="submission" date="2020-09" db="EMBL/GenBank/DDBJ databases">
        <authorList>
            <person name="Kim M.K."/>
        </authorList>
    </citation>
    <scope>NUCLEOTIDE SEQUENCE</scope>
    <source>
        <strain evidence="1">BT702</strain>
    </source>
</reference>
<name>A0A926XTV3_9BACT</name>
<evidence type="ECO:0000313" key="2">
    <source>
        <dbReference type="Proteomes" id="UP000598820"/>
    </source>
</evidence>
<sequence length="182" mass="20958">MKHTLKFTTWAVLIMLTLPDVDAQQPKQAITNKDCTKPLFLENRALSDSIREYLKYVGTYEIPIIAMQTSGDTTHYFVSAFLATYMIKKNPPIAIVIVNNRETLLYESKESIAKTAPACYNYVLKKYSYLLKVDKVNRKEGRPPSYENKGFNYDPIMGEILITKEGRIFTKHASKIPFIKYD</sequence>
<dbReference type="RefSeq" id="WP_190885127.1">
    <property type="nucleotide sequence ID" value="NZ_JACWZY010000001.1"/>
</dbReference>
<protein>
    <submittedName>
        <fullName evidence="1">Uncharacterized protein</fullName>
    </submittedName>
</protein>
<dbReference type="AlphaFoldDB" id="A0A926XTV3"/>
<keyword evidence="2" id="KW-1185">Reference proteome</keyword>